<reference evidence="1 2" key="1">
    <citation type="submission" date="2014-10" db="EMBL/GenBank/DDBJ databases">
        <title>Kaistella solincola genome.</title>
        <authorList>
            <person name="Newman J.D."/>
        </authorList>
    </citation>
    <scope>NUCLEOTIDE SEQUENCE [LARGE SCALE GENOMIC DNA]</scope>
    <source>
        <strain evidence="1 2">DSM 22468</strain>
    </source>
</reference>
<organism evidence="1 2">
    <name type="scientific">Kaistella solincola</name>
    <dbReference type="NCBI Taxonomy" id="510955"/>
    <lineage>
        <taxon>Bacteria</taxon>
        <taxon>Pseudomonadati</taxon>
        <taxon>Bacteroidota</taxon>
        <taxon>Flavobacteriia</taxon>
        <taxon>Flavobacteriales</taxon>
        <taxon>Weeksellaceae</taxon>
        <taxon>Chryseobacterium group</taxon>
        <taxon>Kaistella</taxon>
    </lineage>
</organism>
<name>A0ABR4ZSB2_9FLAO</name>
<dbReference type="EMBL" id="JSYK01000003">
    <property type="protein sequence ID" value="KIA83649.1"/>
    <property type="molecule type" value="Genomic_DNA"/>
</dbReference>
<proteinExistence type="predicted"/>
<keyword evidence="2" id="KW-1185">Reference proteome</keyword>
<evidence type="ECO:0000313" key="1">
    <source>
        <dbReference type="EMBL" id="KIA83649.1"/>
    </source>
</evidence>
<protein>
    <submittedName>
        <fullName evidence="1">Uncharacterized protein</fullName>
    </submittedName>
</protein>
<dbReference type="Proteomes" id="UP000031275">
    <property type="component" value="Unassembled WGS sequence"/>
</dbReference>
<sequence>MVVKYTNSCTHIQFPVLPKNIKSTFAFYSTLLPKNTFFPKHSATIPQGRRNKTCISADRR</sequence>
<gene>
    <name evidence="1" type="ORF">OA84_09200</name>
</gene>
<accession>A0ABR4ZSB2</accession>
<comment type="caution">
    <text evidence="1">The sequence shown here is derived from an EMBL/GenBank/DDBJ whole genome shotgun (WGS) entry which is preliminary data.</text>
</comment>
<evidence type="ECO:0000313" key="2">
    <source>
        <dbReference type="Proteomes" id="UP000031275"/>
    </source>
</evidence>